<dbReference type="Pfam" id="PF03883">
    <property type="entry name" value="H2O2_YaaD"/>
    <property type="match status" value="1"/>
</dbReference>
<evidence type="ECO:0000313" key="3">
    <source>
        <dbReference type="Proteomes" id="UP000541421"/>
    </source>
</evidence>
<keyword evidence="3" id="KW-1185">Reference proteome</keyword>
<dbReference type="GO" id="GO:0033194">
    <property type="term" value="P:response to hydroperoxide"/>
    <property type="evidence" value="ECO:0007669"/>
    <property type="project" value="TreeGrafter"/>
</dbReference>
<protein>
    <recommendedName>
        <fullName evidence="1">UPF0246 protein HKX40_08905</fullName>
    </recommendedName>
</protein>
<sequence>MLFLLSPAKKLDYDTPLQVEKHTQPLFVEQAQELISILRTKSVEDISQLMDLSQALSELNVARYAEWEPHFSLDNARQAILAFNGDVYEGLQAHSLSLKQLDWAQDHIAILSGLYGVLRPLDLMRAYRLEMGTKLDNPKGKTLYAYWGNQIATYLNERLAMEKEPVVINLASEEYFKSVDLKTLKARVVQCVFQEYKNGTYKVISFNAKRARGLMARFAIETHAKKPEDLLAFTTEGYAYDKSVSTEDKLVFRRKV</sequence>
<dbReference type="NCBIfam" id="NF002542">
    <property type="entry name" value="PRK02101.1-3"/>
    <property type="match status" value="1"/>
</dbReference>
<dbReference type="EMBL" id="JABGBO010000009">
    <property type="protein sequence ID" value="NOL50246.1"/>
    <property type="molecule type" value="Genomic_DNA"/>
</dbReference>
<dbReference type="PANTHER" id="PTHR30283">
    <property type="entry name" value="PEROXIDE STRESS RESPONSE PROTEIN YAAA"/>
    <property type="match status" value="1"/>
</dbReference>
<organism evidence="2 3">
    <name type="scientific">Pelistega europaea</name>
    <dbReference type="NCBI Taxonomy" id="106147"/>
    <lineage>
        <taxon>Bacteria</taxon>
        <taxon>Pseudomonadati</taxon>
        <taxon>Pseudomonadota</taxon>
        <taxon>Betaproteobacteria</taxon>
        <taxon>Burkholderiales</taxon>
        <taxon>Alcaligenaceae</taxon>
        <taxon>Pelistega</taxon>
    </lineage>
</organism>
<dbReference type="PANTHER" id="PTHR30283:SF4">
    <property type="entry name" value="PEROXIDE STRESS RESISTANCE PROTEIN YAAA"/>
    <property type="match status" value="1"/>
</dbReference>
<name>A0A7Y4LDJ0_9BURK</name>
<dbReference type="GO" id="GO:0005829">
    <property type="term" value="C:cytosol"/>
    <property type="evidence" value="ECO:0007669"/>
    <property type="project" value="TreeGrafter"/>
</dbReference>
<dbReference type="InterPro" id="IPR005583">
    <property type="entry name" value="YaaA"/>
</dbReference>
<proteinExistence type="inferred from homology"/>
<dbReference type="Proteomes" id="UP000541421">
    <property type="component" value="Unassembled WGS sequence"/>
</dbReference>
<reference evidence="2 3" key="1">
    <citation type="submission" date="2020-05" db="EMBL/GenBank/DDBJ databases">
        <authorList>
            <person name="Niu N."/>
        </authorList>
    </citation>
    <scope>NUCLEOTIDE SEQUENCE [LARGE SCALE GENOMIC DNA]</scope>
    <source>
        <strain evidence="2 3">LMG10982</strain>
    </source>
</reference>
<comment type="similarity">
    <text evidence="1">Belongs to the UPF0246 family.</text>
</comment>
<dbReference type="RefSeq" id="WP_171589223.1">
    <property type="nucleotide sequence ID" value="NZ_JABGBO010000009.1"/>
</dbReference>
<evidence type="ECO:0000313" key="2">
    <source>
        <dbReference type="EMBL" id="NOL50246.1"/>
    </source>
</evidence>
<comment type="caution">
    <text evidence="2">The sequence shown here is derived from an EMBL/GenBank/DDBJ whole genome shotgun (WGS) entry which is preliminary data.</text>
</comment>
<dbReference type="AlphaFoldDB" id="A0A7Y4LDJ0"/>
<gene>
    <name evidence="2" type="primary">yaaA</name>
    <name evidence="2" type="ORF">HKX40_08905</name>
</gene>
<dbReference type="HAMAP" id="MF_00652">
    <property type="entry name" value="UPF0246"/>
    <property type="match status" value="1"/>
</dbReference>
<evidence type="ECO:0000256" key="1">
    <source>
        <dbReference type="HAMAP-Rule" id="MF_00652"/>
    </source>
</evidence>
<accession>A0A7Y4LDJ0</accession>